<dbReference type="Proteomes" id="UP001175000">
    <property type="component" value="Unassembled WGS sequence"/>
</dbReference>
<reference evidence="2" key="1">
    <citation type="submission" date="2023-06" db="EMBL/GenBank/DDBJ databases">
        <title>Genome-scale phylogeny and comparative genomics of the fungal order Sordariales.</title>
        <authorList>
            <consortium name="Lawrence Berkeley National Laboratory"/>
            <person name="Hensen N."/>
            <person name="Bonometti L."/>
            <person name="Westerberg I."/>
            <person name="Brannstrom I.O."/>
            <person name="Guillou S."/>
            <person name="Cros-Aarteil S."/>
            <person name="Calhoun S."/>
            <person name="Haridas S."/>
            <person name="Kuo A."/>
            <person name="Mondo S."/>
            <person name="Pangilinan J."/>
            <person name="Riley R."/>
            <person name="Labutti K."/>
            <person name="Andreopoulos B."/>
            <person name="Lipzen A."/>
            <person name="Chen C."/>
            <person name="Yanf M."/>
            <person name="Daum C."/>
            <person name="Ng V."/>
            <person name="Clum A."/>
            <person name="Steindorff A."/>
            <person name="Ohm R."/>
            <person name="Martin F."/>
            <person name="Silar P."/>
            <person name="Natvig D."/>
            <person name="Lalanne C."/>
            <person name="Gautier V."/>
            <person name="Ament-Velasquez S.L."/>
            <person name="Kruys A."/>
            <person name="Hutchinson M.I."/>
            <person name="Powell A.J."/>
            <person name="Barry K."/>
            <person name="Miller A.N."/>
            <person name="Grigoriev I.V."/>
            <person name="Debuchy R."/>
            <person name="Gladieux P."/>
            <person name="Thoren M.H."/>
            <person name="Johannesson H."/>
        </authorList>
    </citation>
    <scope>NUCLEOTIDE SEQUENCE</scope>
    <source>
        <strain evidence="2">CBS 606.72</strain>
    </source>
</reference>
<dbReference type="EMBL" id="JAULSU010000007">
    <property type="protein sequence ID" value="KAK0612044.1"/>
    <property type="molecule type" value="Genomic_DNA"/>
</dbReference>
<feature type="transmembrane region" description="Helical" evidence="1">
    <location>
        <begin position="44"/>
        <end position="63"/>
    </location>
</feature>
<evidence type="ECO:0000313" key="3">
    <source>
        <dbReference type="Proteomes" id="UP001175000"/>
    </source>
</evidence>
<evidence type="ECO:0000256" key="1">
    <source>
        <dbReference type="SAM" id="Phobius"/>
    </source>
</evidence>
<dbReference type="AlphaFoldDB" id="A0AA39U6F8"/>
<proteinExistence type="predicted"/>
<comment type="caution">
    <text evidence="2">The sequence shown here is derived from an EMBL/GenBank/DDBJ whole genome shotgun (WGS) entry which is preliminary data.</text>
</comment>
<name>A0AA39U6F8_9PEZI</name>
<accession>A0AA39U6F8</accession>
<keyword evidence="3" id="KW-1185">Reference proteome</keyword>
<keyword evidence="1" id="KW-1133">Transmembrane helix</keyword>
<protein>
    <submittedName>
        <fullName evidence="2">Uncharacterized protein</fullName>
    </submittedName>
</protein>
<evidence type="ECO:0000313" key="2">
    <source>
        <dbReference type="EMBL" id="KAK0612044.1"/>
    </source>
</evidence>
<keyword evidence="1" id="KW-0472">Membrane</keyword>
<feature type="transmembrane region" description="Helical" evidence="1">
    <location>
        <begin position="131"/>
        <end position="155"/>
    </location>
</feature>
<sequence length="239" mass="26309">MDMAWLNFLDILPFELVSTDGFPRLDDNALPLFDYVPRGRAETVIPVLLAAVMSNVHFAFAAFEPSHLMCVSTGVPVGEGCLEPDRNGVGPVVYGTPRPLPAEEAALPENQLQIQIKIEEDAYGYSFEGTAIVLAFIFLCLRVLLVLAHLAIIAIKGFWSSTAWANWTDFIVLGIGSAPSDLLQNTSAGVGSWRSWLYLASVRSAKRQQRLELVICDPETDQYHGLLGREKAHCDANYL</sequence>
<keyword evidence="1" id="KW-0812">Transmembrane</keyword>
<gene>
    <name evidence="2" type="ORF">B0T14DRAFT_558797</name>
</gene>
<organism evidence="2 3">
    <name type="scientific">Immersiella caudata</name>
    <dbReference type="NCBI Taxonomy" id="314043"/>
    <lineage>
        <taxon>Eukaryota</taxon>
        <taxon>Fungi</taxon>
        <taxon>Dikarya</taxon>
        <taxon>Ascomycota</taxon>
        <taxon>Pezizomycotina</taxon>
        <taxon>Sordariomycetes</taxon>
        <taxon>Sordariomycetidae</taxon>
        <taxon>Sordariales</taxon>
        <taxon>Lasiosphaeriaceae</taxon>
        <taxon>Immersiella</taxon>
    </lineage>
</organism>